<accession>A0A8X7RRU8</accession>
<gene>
    <name evidence="3" type="ORF">Bca52824_039631</name>
</gene>
<dbReference type="OrthoDB" id="1865546at2759"/>
<proteinExistence type="predicted"/>
<evidence type="ECO:0000259" key="2">
    <source>
        <dbReference type="Pfam" id="PF23310"/>
    </source>
</evidence>
<dbReference type="InterPro" id="IPR040338">
    <property type="entry name" value="At1g67623-like"/>
</dbReference>
<dbReference type="Proteomes" id="UP000886595">
    <property type="component" value="Unassembled WGS sequence"/>
</dbReference>
<organism evidence="3 4">
    <name type="scientific">Brassica carinata</name>
    <name type="common">Ethiopian mustard</name>
    <name type="synonym">Abyssinian cabbage</name>
    <dbReference type="NCBI Taxonomy" id="52824"/>
    <lineage>
        <taxon>Eukaryota</taxon>
        <taxon>Viridiplantae</taxon>
        <taxon>Streptophyta</taxon>
        <taxon>Embryophyta</taxon>
        <taxon>Tracheophyta</taxon>
        <taxon>Spermatophyta</taxon>
        <taxon>Magnoliopsida</taxon>
        <taxon>eudicotyledons</taxon>
        <taxon>Gunneridae</taxon>
        <taxon>Pentapetalae</taxon>
        <taxon>rosids</taxon>
        <taxon>malvids</taxon>
        <taxon>Brassicales</taxon>
        <taxon>Brassicaceae</taxon>
        <taxon>Brassiceae</taxon>
        <taxon>Brassica</taxon>
    </lineage>
</organism>
<evidence type="ECO:0000313" key="3">
    <source>
        <dbReference type="EMBL" id="KAG2292962.1"/>
    </source>
</evidence>
<dbReference type="InterPro" id="IPR057136">
    <property type="entry name" value="At2g35280_TPR_dom"/>
</dbReference>
<reference evidence="3 4" key="1">
    <citation type="submission" date="2020-02" db="EMBL/GenBank/DDBJ databases">
        <authorList>
            <person name="Ma Q."/>
            <person name="Huang Y."/>
            <person name="Song X."/>
            <person name="Pei D."/>
        </authorList>
    </citation>
    <scope>NUCLEOTIDE SEQUENCE [LARGE SCALE GENOMIC DNA]</scope>
    <source>
        <strain evidence="3">Sxm20200214</strain>
        <tissue evidence="3">Leaf</tissue>
    </source>
</reference>
<comment type="caution">
    <text evidence="3">The sequence shown here is derived from an EMBL/GenBank/DDBJ whole genome shotgun (WGS) entry which is preliminary data.</text>
</comment>
<dbReference type="Pfam" id="PF23310">
    <property type="entry name" value="TPR_27"/>
    <property type="match status" value="1"/>
</dbReference>
<dbReference type="SUPFAM" id="SSF81901">
    <property type="entry name" value="HCP-like"/>
    <property type="match status" value="1"/>
</dbReference>
<evidence type="ECO:0000256" key="1">
    <source>
        <dbReference type="SAM" id="MobiDB-lite"/>
    </source>
</evidence>
<evidence type="ECO:0000313" key="4">
    <source>
        <dbReference type="Proteomes" id="UP000886595"/>
    </source>
</evidence>
<keyword evidence="4" id="KW-1185">Reference proteome</keyword>
<dbReference type="EMBL" id="JAAMPC010000009">
    <property type="protein sequence ID" value="KAG2292962.1"/>
    <property type="molecule type" value="Genomic_DNA"/>
</dbReference>
<protein>
    <recommendedName>
        <fullName evidence="2">At2g35280-like TPR domain-containing protein</fullName>
    </recommendedName>
</protein>
<dbReference type="PANTHER" id="PTHR33784:SF34">
    <property type="entry name" value="(RAPE) HYPOTHETICAL PROTEIN"/>
    <property type="match status" value="1"/>
</dbReference>
<dbReference type="AlphaFoldDB" id="A0A8X7RRU8"/>
<feature type="domain" description="At2g35280-like TPR" evidence="2">
    <location>
        <begin position="71"/>
        <end position="164"/>
    </location>
</feature>
<sequence length="213" mass="24755">MASPQDDYIVFPDETNQSPETIPPLAVSTQHENAENSSLSYNAVPGAASPSSFKNLDLGYFSDHPLNTLEDHTALMEMCLKENNPEAHYIEGLKEYFHFGNTAKGLFHLRSSADGDYANATYMYGLLMLSRGNLKEGKRYMATLGWRDNKQQVDRCWRRIRRSLRHFDISMKKRYVRNMLLLKPSKRCHVNDLDTRCKRCFRYKQVLKFIDFI</sequence>
<dbReference type="PANTHER" id="PTHR33784">
    <property type="entry name" value="OS05G0482100 PROTEIN"/>
    <property type="match status" value="1"/>
</dbReference>
<feature type="region of interest" description="Disordered" evidence="1">
    <location>
        <begin position="1"/>
        <end position="23"/>
    </location>
</feature>
<name>A0A8X7RRU8_BRACI</name>